<dbReference type="EMBL" id="CP136891">
    <property type="protein sequence ID" value="WOK96062.1"/>
    <property type="molecule type" value="Genomic_DNA"/>
</dbReference>
<reference evidence="2 3" key="1">
    <citation type="submission" date="2023-10" db="EMBL/GenBank/DDBJ databases">
        <title>Chromosome-scale genome assembly provides insights into flower coloration mechanisms of Canna indica.</title>
        <authorList>
            <person name="Li C."/>
        </authorList>
    </citation>
    <scope>NUCLEOTIDE SEQUENCE [LARGE SCALE GENOMIC DNA]</scope>
    <source>
        <tissue evidence="2">Flower</tissue>
    </source>
</reference>
<evidence type="ECO:0000313" key="3">
    <source>
        <dbReference type="Proteomes" id="UP001327560"/>
    </source>
</evidence>
<dbReference type="PANTHER" id="PTHR34451:SF7">
    <property type="entry name" value="PHD FINGER FAMILY PROTEIN"/>
    <property type="match status" value="1"/>
</dbReference>
<feature type="region of interest" description="Disordered" evidence="1">
    <location>
        <begin position="251"/>
        <end position="270"/>
    </location>
</feature>
<name>A0AAQ3JVZ2_9LILI</name>
<evidence type="ECO:0000313" key="2">
    <source>
        <dbReference type="EMBL" id="WOK96062.1"/>
    </source>
</evidence>
<feature type="compositionally biased region" description="Polar residues" evidence="1">
    <location>
        <begin position="261"/>
        <end position="270"/>
    </location>
</feature>
<protein>
    <submittedName>
        <fullName evidence="2">Uncharacterized protein</fullName>
    </submittedName>
</protein>
<organism evidence="2 3">
    <name type="scientific">Canna indica</name>
    <name type="common">Indian-shot</name>
    <dbReference type="NCBI Taxonomy" id="4628"/>
    <lineage>
        <taxon>Eukaryota</taxon>
        <taxon>Viridiplantae</taxon>
        <taxon>Streptophyta</taxon>
        <taxon>Embryophyta</taxon>
        <taxon>Tracheophyta</taxon>
        <taxon>Spermatophyta</taxon>
        <taxon>Magnoliopsida</taxon>
        <taxon>Liliopsida</taxon>
        <taxon>Zingiberales</taxon>
        <taxon>Cannaceae</taxon>
        <taxon>Canna</taxon>
    </lineage>
</organism>
<proteinExistence type="predicted"/>
<dbReference type="AlphaFoldDB" id="A0AAQ3JVZ2"/>
<sequence>MTTTRTITAMSAAKGCVGEDCDVPRPWPLHHIRHRGSLRRLCTSCVLKSNPGSFCTTCLAVLGPGPLTTVAHCSKCPSVCHLTCLPSPDIASRFLCPCCSNPDGFSYYPSTAGAPTEDSEGSCVEKRKTIGAKSAKALLAAARIAAGSVIRAAASSKLEAERKVKEAMVARKRAREMLERALLISKNERERVKQVNGFGIKGLTLPSEIDSPPKKKALQPKIPQIPTQKRVQSREREKWMRFNEPIPMAASMQGSAAVDAKNSTIPQSSK</sequence>
<keyword evidence="3" id="KW-1185">Reference proteome</keyword>
<feature type="region of interest" description="Disordered" evidence="1">
    <location>
        <begin position="209"/>
        <end position="236"/>
    </location>
</feature>
<accession>A0AAQ3JVZ2</accession>
<dbReference type="Proteomes" id="UP001327560">
    <property type="component" value="Chromosome 2"/>
</dbReference>
<dbReference type="PANTHER" id="PTHR34451">
    <property type="entry name" value="PHD FINGER FAMILY PROTEIN"/>
    <property type="match status" value="1"/>
</dbReference>
<evidence type="ECO:0000256" key="1">
    <source>
        <dbReference type="SAM" id="MobiDB-lite"/>
    </source>
</evidence>
<gene>
    <name evidence="2" type="ORF">Cni_G04769</name>
</gene>